<keyword evidence="5 15" id="KW-0378">Hydrolase</keyword>
<dbReference type="PANTHER" id="PTHR11070">
    <property type="entry name" value="UVRD / RECB / PCRA DNA HELICASE FAMILY MEMBER"/>
    <property type="match status" value="1"/>
</dbReference>
<organism evidence="19 20">
    <name type="scientific">Corynebacterium pseudodiphtheriticum</name>
    <dbReference type="NCBI Taxonomy" id="37637"/>
    <lineage>
        <taxon>Bacteria</taxon>
        <taxon>Bacillati</taxon>
        <taxon>Actinomycetota</taxon>
        <taxon>Actinomycetes</taxon>
        <taxon>Mycobacteriales</taxon>
        <taxon>Corynebacteriaceae</taxon>
        <taxon>Corynebacterium</taxon>
    </lineage>
</organism>
<feature type="domain" description="UvrD-like helicase ATP-binding" evidence="17">
    <location>
        <begin position="17"/>
        <end position="318"/>
    </location>
</feature>
<dbReference type="InterPro" id="IPR000212">
    <property type="entry name" value="DNA_helicase_UvrD/REP"/>
</dbReference>
<dbReference type="InterPro" id="IPR038726">
    <property type="entry name" value="PDDEXK_AddAB-type"/>
</dbReference>
<evidence type="ECO:0000256" key="14">
    <source>
        <dbReference type="ARBA" id="ARBA00048988"/>
    </source>
</evidence>
<dbReference type="RefSeq" id="WP_284599247.1">
    <property type="nucleotide sequence ID" value="NZ_JASNVH010000003.1"/>
</dbReference>
<keyword evidence="2" id="KW-0540">Nuclease</keyword>
<evidence type="ECO:0000313" key="20">
    <source>
        <dbReference type="Proteomes" id="UP001224412"/>
    </source>
</evidence>
<evidence type="ECO:0000256" key="5">
    <source>
        <dbReference type="ARBA" id="ARBA00022801"/>
    </source>
</evidence>
<dbReference type="PROSITE" id="PS51217">
    <property type="entry name" value="UVRD_HELICASE_CTER"/>
    <property type="match status" value="1"/>
</dbReference>
<dbReference type="Pfam" id="PF12705">
    <property type="entry name" value="PDDEXK_1"/>
    <property type="match status" value="1"/>
</dbReference>
<evidence type="ECO:0000256" key="11">
    <source>
        <dbReference type="ARBA" id="ARBA00023235"/>
    </source>
</evidence>
<dbReference type="Proteomes" id="UP001224412">
    <property type="component" value="Unassembled WGS sequence"/>
</dbReference>
<dbReference type="GO" id="GO:0033202">
    <property type="term" value="C:DNA helicase complex"/>
    <property type="evidence" value="ECO:0007669"/>
    <property type="project" value="TreeGrafter"/>
</dbReference>
<keyword evidence="3 15" id="KW-0547">Nucleotide-binding</keyword>
<reference evidence="19" key="1">
    <citation type="submission" date="2023-05" db="EMBL/GenBank/DDBJ databases">
        <title>Metabolic capabilities are highly conserved among human nasal-associated Corynebacterium species in pangenomic analyses.</title>
        <authorList>
            <person name="Tran T.H."/>
            <person name="Roberts A.Q."/>
            <person name="Escapa I.F."/>
            <person name="Gao W."/>
            <person name="Conlan S."/>
            <person name="Kong H."/>
            <person name="Segre J.A."/>
            <person name="Kelly M.S."/>
            <person name="Lemon K.P."/>
        </authorList>
    </citation>
    <scope>NUCLEOTIDE SEQUENCE</scope>
    <source>
        <strain evidence="19">KPL2773</strain>
    </source>
</reference>
<dbReference type="Pfam" id="PF00580">
    <property type="entry name" value="UvrD-helicase"/>
    <property type="match status" value="1"/>
</dbReference>
<evidence type="ECO:0000259" key="17">
    <source>
        <dbReference type="PROSITE" id="PS51198"/>
    </source>
</evidence>
<evidence type="ECO:0000259" key="18">
    <source>
        <dbReference type="PROSITE" id="PS51217"/>
    </source>
</evidence>
<evidence type="ECO:0000256" key="15">
    <source>
        <dbReference type="PROSITE-ProRule" id="PRU00560"/>
    </source>
</evidence>
<dbReference type="InterPro" id="IPR014016">
    <property type="entry name" value="UvrD-like_ATP-bd"/>
</dbReference>
<dbReference type="SUPFAM" id="SSF52540">
    <property type="entry name" value="P-loop containing nucleoside triphosphate hydrolases"/>
    <property type="match status" value="1"/>
</dbReference>
<evidence type="ECO:0000256" key="10">
    <source>
        <dbReference type="ARBA" id="ARBA00023204"/>
    </source>
</evidence>
<dbReference type="AlphaFoldDB" id="A0AAP4BNW3"/>
<comment type="catalytic activity">
    <reaction evidence="14">
        <text>ATP + H2O = ADP + phosphate + H(+)</text>
        <dbReference type="Rhea" id="RHEA:13065"/>
        <dbReference type="ChEBI" id="CHEBI:15377"/>
        <dbReference type="ChEBI" id="CHEBI:15378"/>
        <dbReference type="ChEBI" id="CHEBI:30616"/>
        <dbReference type="ChEBI" id="CHEBI:43474"/>
        <dbReference type="ChEBI" id="CHEBI:456216"/>
        <dbReference type="EC" id="5.6.2.4"/>
    </reaction>
</comment>
<dbReference type="GO" id="GO:0003677">
    <property type="term" value="F:DNA binding"/>
    <property type="evidence" value="ECO:0007669"/>
    <property type="project" value="UniProtKB-KW"/>
</dbReference>
<evidence type="ECO:0000256" key="1">
    <source>
        <dbReference type="ARBA" id="ARBA00009922"/>
    </source>
</evidence>
<keyword evidence="11" id="KW-0413">Isomerase</keyword>
<feature type="binding site" evidence="15">
    <location>
        <begin position="38"/>
        <end position="45"/>
    </location>
    <ligand>
        <name>ATP</name>
        <dbReference type="ChEBI" id="CHEBI:30616"/>
    </ligand>
</feature>
<dbReference type="GO" id="GO:0000725">
    <property type="term" value="P:recombinational repair"/>
    <property type="evidence" value="ECO:0007669"/>
    <property type="project" value="TreeGrafter"/>
</dbReference>
<dbReference type="InterPro" id="IPR027417">
    <property type="entry name" value="P-loop_NTPase"/>
</dbReference>
<feature type="domain" description="UvrD-like helicase C-terminal" evidence="18">
    <location>
        <begin position="290"/>
        <end position="585"/>
    </location>
</feature>
<comment type="similarity">
    <text evidence="1">Belongs to the helicase family. UvrD subfamily.</text>
</comment>
<dbReference type="Pfam" id="PF13361">
    <property type="entry name" value="UvrD_C"/>
    <property type="match status" value="1"/>
</dbReference>
<keyword evidence="10" id="KW-0234">DNA repair</keyword>
<evidence type="ECO:0000256" key="7">
    <source>
        <dbReference type="ARBA" id="ARBA00022839"/>
    </source>
</evidence>
<evidence type="ECO:0000256" key="6">
    <source>
        <dbReference type="ARBA" id="ARBA00022806"/>
    </source>
</evidence>
<comment type="caution">
    <text evidence="19">The sequence shown here is derived from an EMBL/GenBank/DDBJ whole genome shotgun (WGS) entry which is preliminary data.</text>
</comment>
<dbReference type="Gene3D" id="3.90.320.10">
    <property type="match status" value="1"/>
</dbReference>
<protein>
    <recommendedName>
        <fullName evidence="13">DNA 3'-5' helicase</fullName>
        <ecNumber evidence="13">5.6.2.4</ecNumber>
    </recommendedName>
</protein>
<dbReference type="GO" id="GO:0004527">
    <property type="term" value="F:exonuclease activity"/>
    <property type="evidence" value="ECO:0007669"/>
    <property type="project" value="UniProtKB-KW"/>
</dbReference>
<dbReference type="PROSITE" id="PS51198">
    <property type="entry name" value="UVRD_HELICASE_ATP_BIND"/>
    <property type="match status" value="1"/>
</dbReference>
<dbReference type="InterPro" id="IPR014017">
    <property type="entry name" value="DNA_helicase_UvrD-like_C"/>
</dbReference>
<keyword evidence="6 15" id="KW-0347">Helicase</keyword>
<name>A0AAP4BNW3_9CORY</name>
<evidence type="ECO:0000256" key="12">
    <source>
        <dbReference type="ARBA" id="ARBA00034617"/>
    </source>
</evidence>
<dbReference type="InterPro" id="IPR013986">
    <property type="entry name" value="DExx_box_DNA_helicase_dom_sf"/>
</dbReference>
<dbReference type="PANTHER" id="PTHR11070:SF59">
    <property type="entry name" value="DNA 3'-5' HELICASE"/>
    <property type="match status" value="1"/>
</dbReference>
<keyword evidence="8 15" id="KW-0067">ATP-binding</keyword>
<dbReference type="GO" id="GO:0005829">
    <property type="term" value="C:cytosol"/>
    <property type="evidence" value="ECO:0007669"/>
    <property type="project" value="TreeGrafter"/>
</dbReference>
<accession>A0AAP4BNW3</accession>
<dbReference type="GO" id="GO:0005524">
    <property type="term" value="F:ATP binding"/>
    <property type="evidence" value="ECO:0007669"/>
    <property type="project" value="UniProtKB-UniRule"/>
</dbReference>
<keyword evidence="4" id="KW-0227">DNA damage</keyword>
<sequence length="1061" mass="116633">MRRMHPNPEVRLVSHTRQVQQRQWPVELPAAGVWKITGPAGSGVSSFLIDTTVERVEQCLAEGKDPSGIVVIAPSKESGARLRRELSEKVSQYYSQGPLVRSIHSVAFGLLRLVTDLPLRLISGAEQDAMMREILRLQAQEYSAAAAGSESELAVSSVDWPVDVRPALSYLGFGRQLRDFLLRAVERGVSAQQLEDLGREFQRPMWTAAAQFLREYTQMMELEGTYRYSAAELMAEVSRNLDEIRELSPWHTIIVDDAQLLDPTAGRLVQTLIDGCDLAVVGGNREHAIFHFRGASSEFFDQLSADQSVELRDMHRSPQRRALVADSGTENSAAVVDAVRRRHLDDGISWSDIAVVVRSSADMAGIRRSLLAAGVPVYISPTDTVLAEQPVVAHLLLGIRALQEDLSRAEMEKLVLGPVGGADPVTLRRLIRGLRRFNPEQRGSDSLVHLLSTDEALPDFAELLTEREIDILVRIRGVIQAGREALQDGSVEDVLWAVWDATELSSRMAATALRGGAAGSQADRDLDAVMTLFDTAGDFVERRPDASVETFVQHIVEQELPTGVRERRGSRTDSVEIVSAHGTIGREWDTVVVSGVQEGSWPDLSETGSLFGQEDLVDFLDDGIAPDEYVSHATDRLGEERRLFRVATSRARALQIVTAVYAPHADEIIEPSRFFHAWCLKFDLEPERIVSAATAQDQEEALKRAAAAAKEPYDAESGADTAGETHTGGLTVPRVLSVSALVAELRRVVCSPDSGEQETRQAVRQLARMAKAGVPGADPAQWWAATETVAGEVPKPERTRLSPSRIRGLLDCPMREVVEKLGDPTSTDAMRQGTLVHAYFEALGRGVDPEWAQIKTEAAYQETYRGPVWRQAAEKARFTQLLERSKAWIVSTRDALEYVGSEVDVFVEIMPGISIGGRIDRLEKDEAGNYVIVDLKTSSSSAMPSFRETAKNPQLSAYQLALSKGKLITDQKQEVRVVTGDGVEIGMAMLLYPMGRTKAAGTREQPRLDEEQLQEFQAQLPPLVEELSGPTVTARPGEHCDFCSLRPVCPAQGEGEVITNV</sequence>
<evidence type="ECO:0000256" key="3">
    <source>
        <dbReference type="ARBA" id="ARBA00022741"/>
    </source>
</evidence>
<dbReference type="GO" id="GO:0043138">
    <property type="term" value="F:3'-5' DNA helicase activity"/>
    <property type="evidence" value="ECO:0007669"/>
    <property type="project" value="UniProtKB-EC"/>
</dbReference>
<dbReference type="EMBL" id="JASNVH010000003">
    <property type="protein sequence ID" value="MDK4306498.1"/>
    <property type="molecule type" value="Genomic_DNA"/>
</dbReference>
<evidence type="ECO:0000256" key="2">
    <source>
        <dbReference type="ARBA" id="ARBA00022722"/>
    </source>
</evidence>
<gene>
    <name evidence="19" type="ORF">QPX42_02875</name>
</gene>
<comment type="catalytic activity">
    <reaction evidence="12">
        <text>Couples ATP hydrolysis with the unwinding of duplex DNA by translocating in the 3'-5' direction.</text>
        <dbReference type="EC" id="5.6.2.4"/>
    </reaction>
</comment>
<dbReference type="InterPro" id="IPR011604">
    <property type="entry name" value="PDDEXK-like_dom_sf"/>
</dbReference>
<proteinExistence type="inferred from homology"/>
<feature type="region of interest" description="Disordered" evidence="16">
    <location>
        <begin position="705"/>
        <end position="729"/>
    </location>
</feature>
<evidence type="ECO:0000313" key="19">
    <source>
        <dbReference type="EMBL" id="MDK4306498.1"/>
    </source>
</evidence>
<keyword evidence="7" id="KW-0269">Exonuclease</keyword>
<dbReference type="Gene3D" id="1.10.486.10">
    <property type="entry name" value="PCRA, domain 4"/>
    <property type="match status" value="1"/>
</dbReference>
<keyword evidence="9" id="KW-0238">DNA-binding</keyword>
<evidence type="ECO:0000256" key="13">
    <source>
        <dbReference type="ARBA" id="ARBA00034808"/>
    </source>
</evidence>
<dbReference type="Gene3D" id="3.40.50.300">
    <property type="entry name" value="P-loop containing nucleotide triphosphate hydrolases"/>
    <property type="match status" value="2"/>
</dbReference>
<evidence type="ECO:0000256" key="4">
    <source>
        <dbReference type="ARBA" id="ARBA00022763"/>
    </source>
</evidence>
<dbReference type="Gene3D" id="1.10.10.160">
    <property type="match status" value="1"/>
</dbReference>
<evidence type="ECO:0000256" key="8">
    <source>
        <dbReference type="ARBA" id="ARBA00022840"/>
    </source>
</evidence>
<dbReference type="EC" id="5.6.2.4" evidence="13"/>
<evidence type="ECO:0000256" key="9">
    <source>
        <dbReference type="ARBA" id="ARBA00023125"/>
    </source>
</evidence>
<evidence type="ECO:0000256" key="16">
    <source>
        <dbReference type="SAM" id="MobiDB-lite"/>
    </source>
</evidence>